<reference evidence="1 2" key="1">
    <citation type="submission" date="2019-03" db="EMBL/GenBank/DDBJ databases">
        <title>Genomic Encyclopedia of Archaeal and Bacterial Type Strains, Phase II (KMG-II): from individual species to whole genera.</title>
        <authorList>
            <person name="Goeker M."/>
        </authorList>
    </citation>
    <scope>NUCLEOTIDE SEQUENCE [LARGE SCALE GENOMIC DNA]</scope>
    <source>
        <strain evidence="1 2">DSM 19034</strain>
    </source>
</reference>
<comment type="caution">
    <text evidence="1">The sequence shown here is derived from an EMBL/GenBank/DDBJ whole genome shotgun (WGS) entry which is preliminary data.</text>
</comment>
<accession>A0A4R6IFR2</accession>
<name>A0A4R6IFR2_9SPHI</name>
<sequence length="105" mass="11604">MFRTLKHKLTITAGKKLLNSNTDLQLDTGKRILSILVGAYIFQKGAFNLTKSPILAIQELALGSVLIFNGASGINKVEQIKPKRISEVRKNQIQGNDPNEVPEFV</sequence>
<dbReference type="AlphaFoldDB" id="A0A4R6IFR2"/>
<keyword evidence="2" id="KW-1185">Reference proteome</keyword>
<organism evidence="1 2">
    <name type="scientific">Pedobacter duraquae</name>
    <dbReference type="NCBI Taxonomy" id="425511"/>
    <lineage>
        <taxon>Bacteria</taxon>
        <taxon>Pseudomonadati</taxon>
        <taxon>Bacteroidota</taxon>
        <taxon>Sphingobacteriia</taxon>
        <taxon>Sphingobacteriales</taxon>
        <taxon>Sphingobacteriaceae</taxon>
        <taxon>Pedobacter</taxon>
    </lineage>
</organism>
<dbReference type="OrthoDB" id="772352at2"/>
<evidence type="ECO:0000313" key="2">
    <source>
        <dbReference type="Proteomes" id="UP000295499"/>
    </source>
</evidence>
<evidence type="ECO:0000313" key="1">
    <source>
        <dbReference type="EMBL" id="TDO20636.1"/>
    </source>
</evidence>
<dbReference type="EMBL" id="SNWM01000004">
    <property type="protein sequence ID" value="TDO20636.1"/>
    <property type="molecule type" value="Genomic_DNA"/>
</dbReference>
<dbReference type="Proteomes" id="UP000295499">
    <property type="component" value="Unassembled WGS sequence"/>
</dbReference>
<protein>
    <submittedName>
        <fullName evidence="1">Uncharacterized protein</fullName>
    </submittedName>
</protein>
<gene>
    <name evidence="1" type="ORF">CLV32_3269</name>
</gene>
<dbReference type="RefSeq" id="WP_133557296.1">
    <property type="nucleotide sequence ID" value="NZ_SNWM01000004.1"/>
</dbReference>
<proteinExistence type="predicted"/>